<dbReference type="Pfam" id="PF13682">
    <property type="entry name" value="CZB"/>
    <property type="match status" value="1"/>
</dbReference>
<evidence type="ECO:0000313" key="5">
    <source>
        <dbReference type="EMBL" id="SFK70581.1"/>
    </source>
</evidence>
<dbReference type="GO" id="GO:0052621">
    <property type="term" value="F:diguanylate cyclase activity"/>
    <property type="evidence" value="ECO:0007669"/>
    <property type="project" value="UniProtKB-EC"/>
</dbReference>
<dbReference type="InterPro" id="IPR000160">
    <property type="entry name" value="GGDEF_dom"/>
</dbReference>
<dbReference type="PANTHER" id="PTHR45138">
    <property type="entry name" value="REGULATORY COMPONENTS OF SENSORY TRANSDUCTION SYSTEM"/>
    <property type="match status" value="1"/>
</dbReference>
<dbReference type="NCBIfam" id="NF007380">
    <property type="entry name" value="PRK09894.1"/>
    <property type="match status" value="1"/>
</dbReference>
<organism evidence="5 6">
    <name type="scientific">Methylophaga sulfidovorans</name>
    <dbReference type="NCBI Taxonomy" id="45496"/>
    <lineage>
        <taxon>Bacteria</taxon>
        <taxon>Pseudomonadati</taxon>
        <taxon>Pseudomonadota</taxon>
        <taxon>Gammaproteobacteria</taxon>
        <taxon>Thiotrichales</taxon>
        <taxon>Piscirickettsiaceae</taxon>
        <taxon>Methylophaga</taxon>
    </lineage>
</organism>
<dbReference type="STRING" id="45496.SAMN04488079_12036"/>
<comment type="cofactor">
    <cofactor evidence="1">
        <name>Mg(2+)</name>
        <dbReference type="ChEBI" id="CHEBI:18420"/>
    </cofactor>
</comment>
<dbReference type="GO" id="GO:0043709">
    <property type="term" value="P:cell adhesion involved in single-species biofilm formation"/>
    <property type="evidence" value="ECO:0007669"/>
    <property type="project" value="TreeGrafter"/>
</dbReference>
<gene>
    <name evidence="5" type="ORF">SAMN04488079_12036</name>
</gene>
<dbReference type="Gene3D" id="3.30.70.270">
    <property type="match status" value="1"/>
</dbReference>
<dbReference type="InterPro" id="IPR029787">
    <property type="entry name" value="Nucleotide_cyclase"/>
</dbReference>
<dbReference type="GO" id="GO:1902201">
    <property type="term" value="P:negative regulation of bacterial-type flagellum-dependent cell motility"/>
    <property type="evidence" value="ECO:0007669"/>
    <property type="project" value="TreeGrafter"/>
</dbReference>
<accession>A0A1I4BRT7</accession>
<dbReference type="CDD" id="cd01949">
    <property type="entry name" value="GGDEF"/>
    <property type="match status" value="1"/>
</dbReference>
<dbReference type="AlphaFoldDB" id="A0A1I4BRT7"/>
<comment type="catalytic activity">
    <reaction evidence="3">
        <text>2 GTP = 3',3'-c-di-GMP + 2 diphosphate</text>
        <dbReference type="Rhea" id="RHEA:24898"/>
        <dbReference type="ChEBI" id="CHEBI:33019"/>
        <dbReference type="ChEBI" id="CHEBI:37565"/>
        <dbReference type="ChEBI" id="CHEBI:58805"/>
        <dbReference type="EC" id="2.7.7.65"/>
    </reaction>
</comment>
<dbReference type="SUPFAM" id="SSF55073">
    <property type="entry name" value="Nucleotide cyclase"/>
    <property type="match status" value="1"/>
</dbReference>
<dbReference type="FunFam" id="3.30.70.270:FF:000001">
    <property type="entry name" value="Diguanylate cyclase domain protein"/>
    <property type="match status" value="1"/>
</dbReference>
<feature type="domain" description="GGDEF" evidence="4">
    <location>
        <begin position="161"/>
        <end position="293"/>
    </location>
</feature>
<evidence type="ECO:0000259" key="4">
    <source>
        <dbReference type="PROSITE" id="PS50887"/>
    </source>
</evidence>
<dbReference type="Gene3D" id="1.20.120.30">
    <property type="entry name" value="Aspartate receptor, ligand-binding domain"/>
    <property type="match status" value="1"/>
</dbReference>
<evidence type="ECO:0000256" key="1">
    <source>
        <dbReference type="ARBA" id="ARBA00001946"/>
    </source>
</evidence>
<evidence type="ECO:0000256" key="3">
    <source>
        <dbReference type="ARBA" id="ARBA00034247"/>
    </source>
</evidence>
<dbReference type="InterPro" id="IPR050469">
    <property type="entry name" value="Diguanylate_Cyclase"/>
</dbReference>
<dbReference type="InterPro" id="IPR043128">
    <property type="entry name" value="Rev_trsase/Diguanyl_cyclase"/>
</dbReference>
<dbReference type="NCBIfam" id="TIGR00254">
    <property type="entry name" value="GGDEF"/>
    <property type="match status" value="1"/>
</dbReference>
<dbReference type="Proteomes" id="UP000198924">
    <property type="component" value="Unassembled WGS sequence"/>
</dbReference>
<name>A0A1I4BRT7_9GAMM</name>
<dbReference type="Pfam" id="PF00990">
    <property type="entry name" value="GGDEF"/>
    <property type="match status" value="1"/>
</dbReference>
<evidence type="ECO:0000313" key="6">
    <source>
        <dbReference type="Proteomes" id="UP000198924"/>
    </source>
</evidence>
<dbReference type="PROSITE" id="PS50887">
    <property type="entry name" value="GGDEF"/>
    <property type="match status" value="1"/>
</dbReference>
<evidence type="ECO:0000256" key="2">
    <source>
        <dbReference type="ARBA" id="ARBA00012528"/>
    </source>
</evidence>
<keyword evidence="6" id="KW-1185">Reference proteome</keyword>
<dbReference type="RefSeq" id="WP_091715795.1">
    <property type="nucleotide sequence ID" value="NZ_FOSH01000020.1"/>
</dbReference>
<dbReference type="OrthoDB" id="5620448at2"/>
<dbReference type="GO" id="GO:0005886">
    <property type="term" value="C:plasma membrane"/>
    <property type="evidence" value="ECO:0007669"/>
    <property type="project" value="TreeGrafter"/>
</dbReference>
<protein>
    <recommendedName>
        <fullName evidence="2">diguanylate cyclase</fullName>
        <ecNumber evidence="2">2.7.7.65</ecNumber>
    </recommendedName>
</protein>
<dbReference type="SMART" id="SM00267">
    <property type="entry name" value="GGDEF"/>
    <property type="match status" value="1"/>
</dbReference>
<dbReference type="InterPro" id="IPR025991">
    <property type="entry name" value="Chemoreceptor_zinc-bind_dom"/>
</dbReference>
<reference evidence="6" key="1">
    <citation type="submission" date="2016-10" db="EMBL/GenBank/DDBJ databases">
        <authorList>
            <person name="Varghese N."/>
            <person name="Submissions S."/>
        </authorList>
    </citation>
    <scope>NUCLEOTIDE SEQUENCE [LARGE SCALE GENOMIC DNA]</scope>
    <source>
        <strain evidence="6">DSM 11578</strain>
    </source>
</reference>
<sequence length="293" mass="33478">MTTFIHQQLRFVITEIDKAIENHQQWYQNLLRVLVSRVPPDEKDLQDEAHKLCEFGQWFYTPQAELVQDHPTFVSLGQAHEKMHKSAKELIDLVLAEQAIPASLFDAFNDCLEKMRIQFQALRHEFAELAQNLDPLTGAQTRAGMQAELNKQHSLAKRSQQPSALAMLDLDHFKQINDNYGHSMGDVVLTQTVECLQHVLRPYDQLYRYGGEEFLICMPNTTLEQAEQVAERMRVMVAAQKIIYDKTGNLLRVTASIGVTSLDPERSVEDSINLVDKAMYEAKAAGRNLVKVR</sequence>
<dbReference type="PANTHER" id="PTHR45138:SF9">
    <property type="entry name" value="DIGUANYLATE CYCLASE DGCM-RELATED"/>
    <property type="match status" value="1"/>
</dbReference>
<dbReference type="EC" id="2.7.7.65" evidence="2"/>
<dbReference type="EMBL" id="FOSH01000020">
    <property type="protein sequence ID" value="SFK70581.1"/>
    <property type="molecule type" value="Genomic_DNA"/>
</dbReference>
<proteinExistence type="predicted"/>